<keyword evidence="7 10" id="KW-0472">Membrane</keyword>
<keyword evidence="6 10" id="KW-0793">Thylakoid</keyword>
<dbReference type="InterPro" id="IPR007802">
    <property type="entry name" value="Cyt_b6/f_cplx_su6"/>
</dbReference>
<keyword evidence="2 10" id="KW-0813">Transport</keyword>
<evidence type="ECO:0000256" key="8">
    <source>
        <dbReference type="ARBA" id="ARBA00025197"/>
    </source>
</evidence>
<dbReference type="EMBL" id="KT625420">
    <property type="protein sequence ID" value="ALO63423.1"/>
    <property type="molecule type" value="Genomic_DNA"/>
</dbReference>
<dbReference type="SUPFAM" id="SSF103436">
    <property type="entry name" value="PetL subunit of the cytochrome b6f complex"/>
    <property type="match status" value="1"/>
</dbReference>
<evidence type="ECO:0000256" key="6">
    <source>
        <dbReference type="ARBA" id="ARBA00023078"/>
    </source>
</evidence>
<geneLocation type="chloroplast" evidence="11"/>
<dbReference type="GO" id="GO:0009055">
    <property type="term" value="F:electron transfer activity"/>
    <property type="evidence" value="ECO:0007669"/>
    <property type="project" value="InterPro"/>
</dbReference>
<comment type="subunit">
    <text evidence="9 10">The 4 large subunits of the cytochrome b6-f complex are cytochrome b6, subunit IV (17 kDa polypeptide, PetD), cytochrome f and the Rieske protein, while the 4 small subunits are PetG, PetL, PetM and PetN. The complex functions as a dimer.</text>
</comment>
<keyword evidence="11" id="KW-0934">Plastid</keyword>
<evidence type="ECO:0000256" key="7">
    <source>
        <dbReference type="ARBA" id="ARBA00023136"/>
    </source>
</evidence>
<keyword evidence="5 10" id="KW-1133">Transmembrane helix</keyword>
<evidence type="ECO:0000256" key="1">
    <source>
        <dbReference type="ARBA" id="ARBA00004167"/>
    </source>
</evidence>
<evidence type="ECO:0000256" key="4">
    <source>
        <dbReference type="ARBA" id="ARBA00022982"/>
    </source>
</evidence>
<accession>A0A0S2LPS9</accession>
<keyword evidence="11" id="KW-0150">Chloroplast</keyword>
<evidence type="ECO:0000256" key="3">
    <source>
        <dbReference type="ARBA" id="ARBA00022692"/>
    </source>
</evidence>
<protein>
    <recommendedName>
        <fullName evidence="10">Cytochrome b6-f complex subunit 6</fullName>
    </recommendedName>
    <alternativeName>
        <fullName evidence="10">Cytochrome b6-f complex subunit PetL</fullName>
    </alternativeName>
    <alternativeName>
        <fullName evidence="10">Cytochrome b6-f complex subunit VI</fullName>
    </alternativeName>
</protein>
<dbReference type="AlphaFoldDB" id="A0A0S2LPS9"/>
<evidence type="ECO:0000256" key="2">
    <source>
        <dbReference type="ARBA" id="ARBA00022448"/>
    </source>
</evidence>
<comment type="function">
    <text evidence="8 10">Component of the cytochrome b6-f complex, which mediates electron transfer between photosystem II (PSII) and photosystem I (PSI), cyclic electron flow around PSI, and state transitions. PetL is important for photoautotrophic growth as well as for electron transfer efficiency and stability of the cytochrome b6-f complex.</text>
</comment>
<gene>
    <name evidence="10 11" type="primary">petL</name>
</gene>
<evidence type="ECO:0000256" key="10">
    <source>
        <dbReference type="HAMAP-Rule" id="MF_00433"/>
    </source>
</evidence>
<dbReference type="Pfam" id="PF05115">
    <property type="entry name" value="PetL"/>
    <property type="match status" value="1"/>
</dbReference>
<evidence type="ECO:0000256" key="5">
    <source>
        <dbReference type="ARBA" id="ARBA00022989"/>
    </source>
</evidence>
<keyword evidence="4 10" id="KW-0249">Electron transport</keyword>
<dbReference type="GO" id="GO:0015979">
    <property type="term" value="P:photosynthesis"/>
    <property type="evidence" value="ECO:0007669"/>
    <property type="project" value="UniProtKB-KW"/>
</dbReference>
<organism evidence="11">
    <name type="scientific">Staurocarteria cerasiformis</name>
    <name type="common">Green alga</name>
    <name type="synonym">Carteria cerasiformis</name>
    <dbReference type="NCBI Taxonomy" id="69401"/>
    <lineage>
        <taxon>Eukaryota</taxon>
        <taxon>Viridiplantae</taxon>
        <taxon>Chlorophyta</taxon>
        <taxon>core chlorophytes</taxon>
        <taxon>Chlorophyceae</taxon>
        <taxon>CS clade</taxon>
        <taxon>Chlamydomonadales</taxon>
        <taxon>Chlamydomonadaceae</taxon>
        <taxon>Staurocarteria</taxon>
    </lineage>
</organism>
<comment type="similarity">
    <text evidence="10">Belongs to the PetL family.</text>
</comment>
<dbReference type="HAMAP" id="MF_00433">
    <property type="entry name" value="Cytb6_f_PetL"/>
    <property type="match status" value="1"/>
</dbReference>
<proteinExistence type="inferred from homology"/>
<evidence type="ECO:0000313" key="11">
    <source>
        <dbReference type="EMBL" id="ALO63423.1"/>
    </source>
</evidence>
<comment type="subcellular location">
    <subcellularLocation>
        <location evidence="1">Membrane</location>
        <topology evidence="1">Single-pass membrane protein</topology>
    </subcellularLocation>
    <subcellularLocation>
        <location evidence="10">Plastid</location>
        <location evidence="10">Chloroplast thylakoid membrane</location>
        <topology evidence="10">Single-pass membrane protein</topology>
    </subcellularLocation>
</comment>
<keyword evidence="3 10" id="KW-0812">Transmembrane</keyword>
<reference evidence="11" key="1">
    <citation type="journal article" date="2015" name="BMC Evol. Biol.">
        <title>Chloroplast phylogenomic analysis of chlorophyte green algae identifies a novel lineage sister to the Sphaeropleales (Chlorophyceae).</title>
        <authorList>
            <person name="Lemieux C."/>
            <person name="Vincent A.T."/>
            <person name="Labarre A."/>
            <person name="Otis C."/>
            <person name="Turmel M."/>
        </authorList>
    </citation>
    <scope>NUCLEOTIDE SEQUENCE</scope>
</reference>
<dbReference type="GeneID" id="26378958"/>
<feature type="transmembrane region" description="Helical" evidence="10">
    <location>
        <begin position="21"/>
        <end position="47"/>
    </location>
</feature>
<sequence>MAGKNRISLSENKVIKITRKICMVTIISYIGLLVGFVGFTLTLYLGLTKVVKLI</sequence>
<dbReference type="RefSeq" id="YP_009185143.1">
    <property type="nucleotide sequence ID" value="NC_028585.1"/>
</dbReference>
<evidence type="ECO:0000256" key="9">
    <source>
        <dbReference type="ARBA" id="ARBA00025834"/>
    </source>
</evidence>
<dbReference type="GO" id="GO:0009512">
    <property type="term" value="C:cytochrome b6f complex"/>
    <property type="evidence" value="ECO:0007669"/>
    <property type="project" value="InterPro"/>
</dbReference>
<keyword evidence="10" id="KW-0602">Photosynthesis</keyword>
<name>A0A0S2LPS9_STACE</name>
<dbReference type="GO" id="GO:0009535">
    <property type="term" value="C:chloroplast thylakoid membrane"/>
    <property type="evidence" value="ECO:0007669"/>
    <property type="project" value="UniProtKB-SubCell"/>
</dbReference>